<evidence type="ECO:0000313" key="2">
    <source>
        <dbReference type="Proteomes" id="UP000322667"/>
    </source>
</evidence>
<name>A0A5D2QW24_GOSTO</name>
<reference evidence="1 2" key="1">
    <citation type="submission" date="2019-07" db="EMBL/GenBank/DDBJ databases">
        <title>WGS assembly of Gossypium tomentosum.</title>
        <authorList>
            <person name="Chen Z.J."/>
            <person name="Sreedasyam A."/>
            <person name="Ando A."/>
            <person name="Song Q."/>
            <person name="De L."/>
            <person name="Hulse-Kemp A."/>
            <person name="Ding M."/>
            <person name="Ye W."/>
            <person name="Kirkbride R."/>
            <person name="Jenkins J."/>
            <person name="Plott C."/>
            <person name="Lovell J."/>
            <person name="Lin Y.-M."/>
            <person name="Vaughn R."/>
            <person name="Liu B."/>
            <person name="Li W."/>
            <person name="Simpson S."/>
            <person name="Scheffler B."/>
            <person name="Saski C."/>
            <person name="Grover C."/>
            <person name="Hu G."/>
            <person name="Conover J."/>
            <person name="Carlson J."/>
            <person name="Shu S."/>
            <person name="Boston L."/>
            <person name="Williams M."/>
            <person name="Peterson D."/>
            <person name="Mcgee K."/>
            <person name="Jones D."/>
            <person name="Wendel J."/>
            <person name="Stelly D."/>
            <person name="Grimwood J."/>
            <person name="Schmutz J."/>
        </authorList>
    </citation>
    <scope>NUCLEOTIDE SEQUENCE [LARGE SCALE GENOMIC DNA]</scope>
    <source>
        <strain evidence="1">7179.01</strain>
    </source>
</reference>
<gene>
    <name evidence="1" type="ORF">ES332_A04G089700v1</name>
</gene>
<organism evidence="1 2">
    <name type="scientific">Gossypium tomentosum</name>
    <name type="common">Hawaiian cotton</name>
    <name type="synonym">Gossypium sandvicense</name>
    <dbReference type="NCBI Taxonomy" id="34277"/>
    <lineage>
        <taxon>Eukaryota</taxon>
        <taxon>Viridiplantae</taxon>
        <taxon>Streptophyta</taxon>
        <taxon>Embryophyta</taxon>
        <taxon>Tracheophyta</taxon>
        <taxon>Spermatophyta</taxon>
        <taxon>Magnoliopsida</taxon>
        <taxon>eudicotyledons</taxon>
        <taxon>Gunneridae</taxon>
        <taxon>Pentapetalae</taxon>
        <taxon>rosids</taxon>
        <taxon>malvids</taxon>
        <taxon>Malvales</taxon>
        <taxon>Malvaceae</taxon>
        <taxon>Malvoideae</taxon>
        <taxon>Gossypium</taxon>
    </lineage>
</organism>
<keyword evidence="2" id="KW-1185">Reference proteome</keyword>
<protein>
    <submittedName>
        <fullName evidence="1">Uncharacterized protein</fullName>
    </submittedName>
</protein>
<evidence type="ECO:0000313" key="1">
    <source>
        <dbReference type="EMBL" id="TYI32827.1"/>
    </source>
</evidence>
<proteinExistence type="predicted"/>
<accession>A0A5D2QW24</accession>
<sequence length="80" mass="9279">MYVRIVFNNERIPTFFTDGVQSLPFPNHVYFIAWLVGLVHHPHHSLLAPFIRFLAAAHHQHHCHEQCAVPRNLLCHCTAC</sequence>
<dbReference type="Proteomes" id="UP000322667">
    <property type="component" value="Chromosome A04"/>
</dbReference>
<dbReference type="AlphaFoldDB" id="A0A5D2QW24"/>
<dbReference type="EMBL" id="CM017613">
    <property type="protein sequence ID" value="TYI32827.1"/>
    <property type="molecule type" value="Genomic_DNA"/>
</dbReference>